<name>A0ABV0U421_9TELE</name>
<sequence length="127" mass="14589">MVHRPLGHRLPGCPHVRAVFNHSSFRLQFQEGRTTMGETPHSMQISVMQEKMPHTEPVSGPDRTVPCVLGRKQKIRPTSPHYSRHRRSIDTSLFLGCFLGKRDEPVADLLLQKVKHYTQISKIITRN</sequence>
<proteinExistence type="predicted"/>
<accession>A0ABV0U421</accession>
<evidence type="ECO:0000313" key="2">
    <source>
        <dbReference type="Proteomes" id="UP001482620"/>
    </source>
</evidence>
<dbReference type="EMBL" id="JAHRIQ010058074">
    <property type="protein sequence ID" value="MEQ2239307.1"/>
    <property type="molecule type" value="Genomic_DNA"/>
</dbReference>
<organism evidence="1 2">
    <name type="scientific">Ilyodon furcidens</name>
    <name type="common">goldbreast splitfin</name>
    <dbReference type="NCBI Taxonomy" id="33524"/>
    <lineage>
        <taxon>Eukaryota</taxon>
        <taxon>Metazoa</taxon>
        <taxon>Chordata</taxon>
        <taxon>Craniata</taxon>
        <taxon>Vertebrata</taxon>
        <taxon>Euteleostomi</taxon>
        <taxon>Actinopterygii</taxon>
        <taxon>Neopterygii</taxon>
        <taxon>Teleostei</taxon>
        <taxon>Neoteleostei</taxon>
        <taxon>Acanthomorphata</taxon>
        <taxon>Ovalentaria</taxon>
        <taxon>Atherinomorphae</taxon>
        <taxon>Cyprinodontiformes</taxon>
        <taxon>Goodeidae</taxon>
        <taxon>Ilyodon</taxon>
    </lineage>
</organism>
<gene>
    <name evidence="1" type="ORF">ILYODFUR_002977</name>
</gene>
<dbReference type="Proteomes" id="UP001482620">
    <property type="component" value="Unassembled WGS sequence"/>
</dbReference>
<keyword evidence="2" id="KW-1185">Reference proteome</keyword>
<comment type="caution">
    <text evidence="1">The sequence shown here is derived from an EMBL/GenBank/DDBJ whole genome shotgun (WGS) entry which is preliminary data.</text>
</comment>
<protein>
    <submittedName>
        <fullName evidence="1">Uncharacterized protein</fullName>
    </submittedName>
</protein>
<reference evidence="1 2" key="1">
    <citation type="submission" date="2021-06" db="EMBL/GenBank/DDBJ databases">
        <authorList>
            <person name="Palmer J.M."/>
        </authorList>
    </citation>
    <scope>NUCLEOTIDE SEQUENCE [LARGE SCALE GENOMIC DNA]</scope>
    <source>
        <strain evidence="2">if_2019</strain>
        <tissue evidence="1">Muscle</tissue>
    </source>
</reference>
<evidence type="ECO:0000313" key="1">
    <source>
        <dbReference type="EMBL" id="MEQ2239307.1"/>
    </source>
</evidence>